<evidence type="ECO:0000313" key="2">
    <source>
        <dbReference type="Proteomes" id="UP000789405"/>
    </source>
</evidence>
<sequence length="132" mass="15188">MSGDVYRESIAVCKALDLKQERASNYEISVHHPEAYYTGRLLNFPDVKEELEYWMNILKTESNLLKEDQLKISNAFLSADNNISNLLETSQQHQQNDVMYPSKLINTSKILKAINVEAYEITDADLSIVQEF</sequence>
<dbReference type="AlphaFoldDB" id="A0A9N9BE82"/>
<reference evidence="1" key="1">
    <citation type="submission" date="2021-06" db="EMBL/GenBank/DDBJ databases">
        <authorList>
            <person name="Kallberg Y."/>
            <person name="Tangrot J."/>
            <person name="Rosling A."/>
        </authorList>
    </citation>
    <scope>NUCLEOTIDE SEQUENCE</scope>
    <source>
        <strain evidence="1">MA453B</strain>
    </source>
</reference>
<dbReference type="EMBL" id="CAJVPY010002506">
    <property type="protein sequence ID" value="CAG8562788.1"/>
    <property type="molecule type" value="Genomic_DNA"/>
</dbReference>
<comment type="caution">
    <text evidence="1">The sequence shown here is derived from an EMBL/GenBank/DDBJ whole genome shotgun (WGS) entry which is preliminary data.</text>
</comment>
<dbReference type="OrthoDB" id="4062651at2759"/>
<accession>A0A9N9BE82</accession>
<gene>
    <name evidence="1" type="ORF">DERYTH_LOCUS5820</name>
</gene>
<proteinExistence type="predicted"/>
<evidence type="ECO:0000313" key="1">
    <source>
        <dbReference type="EMBL" id="CAG8562788.1"/>
    </source>
</evidence>
<protein>
    <submittedName>
        <fullName evidence="1">26753_t:CDS:1</fullName>
    </submittedName>
</protein>
<organism evidence="1 2">
    <name type="scientific">Dentiscutata erythropus</name>
    <dbReference type="NCBI Taxonomy" id="1348616"/>
    <lineage>
        <taxon>Eukaryota</taxon>
        <taxon>Fungi</taxon>
        <taxon>Fungi incertae sedis</taxon>
        <taxon>Mucoromycota</taxon>
        <taxon>Glomeromycotina</taxon>
        <taxon>Glomeromycetes</taxon>
        <taxon>Diversisporales</taxon>
        <taxon>Gigasporaceae</taxon>
        <taxon>Dentiscutata</taxon>
    </lineage>
</organism>
<keyword evidence="2" id="KW-1185">Reference proteome</keyword>
<name>A0A9N9BE82_9GLOM</name>
<dbReference type="Proteomes" id="UP000789405">
    <property type="component" value="Unassembled WGS sequence"/>
</dbReference>